<reference evidence="2 3" key="1">
    <citation type="submission" date="2024-06" db="EMBL/GenBank/DDBJ databases">
        <title>Sorghum-associated microbial communities from plants grown in Nebraska, USA.</title>
        <authorList>
            <person name="Schachtman D."/>
        </authorList>
    </citation>
    <scope>NUCLEOTIDE SEQUENCE [LARGE SCALE GENOMIC DNA]</scope>
    <source>
        <strain evidence="2 3">2709</strain>
    </source>
</reference>
<feature type="region of interest" description="Disordered" evidence="1">
    <location>
        <begin position="97"/>
        <end position="116"/>
    </location>
</feature>
<comment type="caution">
    <text evidence="2">The sequence shown here is derived from an EMBL/GenBank/DDBJ whole genome shotgun (WGS) entry which is preliminary data.</text>
</comment>
<evidence type="ECO:0000313" key="2">
    <source>
        <dbReference type="EMBL" id="MET4579770.1"/>
    </source>
</evidence>
<dbReference type="Pfam" id="PF10636">
    <property type="entry name" value="hemP"/>
    <property type="match status" value="1"/>
</dbReference>
<organism evidence="2 3">
    <name type="scientific">Ottowia thiooxydans</name>
    <dbReference type="NCBI Taxonomy" id="219182"/>
    <lineage>
        <taxon>Bacteria</taxon>
        <taxon>Pseudomonadati</taxon>
        <taxon>Pseudomonadota</taxon>
        <taxon>Betaproteobacteria</taxon>
        <taxon>Burkholderiales</taxon>
        <taxon>Comamonadaceae</taxon>
        <taxon>Ottowia</taxon>
    </lineage>
</organism>
<dbReference type="Proteomes" id="UP001549320">
    <property type="component" value="Unassembled WGS sequence"/>
</dbReference>
<proteinExistence type="predicted"/>
<dbReference type="EMBL" id="JBEPSH010000011">
    <property type="protein sequence ID" value="MET4579770.1"/>
    <property type="molecule type" value="Genomic_DNA"/>
</dbReference>
<evidence type="ECO:0000313" key="3">
    <source>
        <dbReference type="Proteomes" id="UP001549320"/>
    </source>
</evidence>
<dbReference type="InterPro" id="IPR019600">
    <property type="entry name" value="Hemin_uptake_protein_HemP"/>
</dbReference>
<gene>
    <name evidence="2" type="ORF">ABIE13_004907</name>
</gene>
<name>A0ABV2QFH8_9BURK</name>
<sequence length="157" mass="17405">MNYKPLFYMNFYAQSDLQKVMDAHHCAPGHYGSQKNNLANANQSHLNATLHADYFFPPSKNFAAMSMNTSLAPSNGRRTLRVSRPVAMPPRAVPLSLEAEHEARPASTTQRFDDADLSAPRLDSATLLCGQKTVQISHNGFVYKLQATKLGKLILTK</sequence>
<accession>A0ABV2QFH8</accession>
<protein>
    <submittedName>
        <fullName evidence="2">Hemin uptake protein HemP</fullName>
    </submittedName>
</protein>
<keyword evidence="3" id="KW-1185">Reference proteome</keyword>
<evidence type="ECO:0000256" key="1">
    <source>
        <dbReference type="SAM" id="MobiDB-lite"/>
    </source>
</evidence>
<dbReference type="Gene3D" id="2.10.70.10">
    <property type="entry name" value="Complement Module, domain 1"/>
    <property type="match status" value="1"/>
</dbReference>